<keyword evidence="3" id="KW-0813">Transport</keyword>
<feature type="transmembrane region" description="Helical" evidence="8">
    <location>
        <begin position="178"/>
        <end position="205"/>
    </location>
</feature>
<dbReference type="GO" id="GO:0005886">
    <property type="term" value="C:plasma membrane"/>
    <property type="evidence" value="ECO:0007669"/>
    <property type="project" value="UniProtKB-SubCell"/>
</dbReference>
<accession>A0A1M5SEV2</accession>
<keyword evidence="4" id="KW-1003">Cell membrane</keyword>
<dbReference type="PANTHER" id="PTHR30472:SF25">
    <property type="entry name" value="ABC TRANSPORTER PERMEASE PROTEIN MJ0876-RELATED"/>
    <property type="match status" value="1"/>
</dbReference>
<keyword evidence="10" id="KW-1185">Reference proteome</keyword>
<feature type="transmembrane region" description="Helical" evidence="8">
    <location>
        <begin position="274"/>
        <end position="291"/>
    </location>
</feature>
<dbReference type="Gene3D" id="1.10.3470.10">
    <property type="entry name" value="ABC transporter involved in vitamin B12 uptake, BtuC"/>
    <property type="match status" value="1"/>
</dbReference>
<sequence length="329" mass="36144">MFQKWIFKYGRIIIPILFVFSIILNLSFGSVKISISEIFKSITVNNQIHFLIWKLRFPRILMGIITGAGLATVGAIFQTIMKNPLVDPYLIGTSAGAGFGAVLAIYIATSFNKLFSITLFAFLFSFLASFLTVLLAKRKGIIPITHLILSGVLISTIFSSATILLINFSRRNITNAYVWLFGSLSGITFNDLLIPSISVLSFLLFSLLKSRELDTIALGEDEAKLLGVEVEREKWIFYLFGAFVISTIVSKTGIIGFVGLIIPHAARILTGSNHRYSILGSFLLGGIFLSFSDTIARTVVSPIEIPIGVITSFVGAPLMFILLKRGVTK</sequence>
<evidence type="ECO:0000256" key="5">
    <source>
        <dbReference type="ARBA" id="ARBA00022692"/>
    </source>
</evidence>
<evidence type="ECO:0000256" key="7">
    <source>
        <dbReference type="ARBA" id="ARBA00023136"/>
    </source>
</evidence>
<dbReference type="EMBL" id="FQXN01000003">
    <property type="protein sequence ID" value="SHH37011.1"/>
    <property type="molecule type" value="Genomic_DNA"/>
</dbReference>
<name>A0A1M5SEV2_9BACT</name>
<feature type="transmembrane region" description="Helical" evidence="8">
    <location>
        <begin position="89"/>
        <end position="107"/>
    </location>
</feature>
<evidence type="ECO:0000256" key="8">
    <source>
        <dbReference type="SAM" id="Phobius"/>
    </source>
</evidence>
<dbReference type="CDD" id="cd06550">
    <property type="entry name" value="TM_ABC_iron-siderophores_like"/>
    <property type="match status" value="1"/>
</dbReference>
<dbReference type="PANTHER" id="PTHR30472">
    <property type="entry name" value="FERRIC ENTEROBACTIN TRANSPORT SYSTEM PERMEASE PROTEIN"/>
    <property type="match status" value="1"/>
</dbReference>
<feature type="transmembrane region" description="Helical" evidence="8">
    <location>
        <begin position="12"/>
        <end position="31"/>
    </location>
</feature>
<dbReference type="GO" id="GO:0022857">
    <property type="term" value="F:transmembrane transporter activity"/>
    <property type="evidence" value="ECO:0007669"/>
    <property type="project" value="InterPro"/>
</dbReference>
<feature type="transmembrane region" description="Helical" evidence="8">
    <location>
        <begin position="141"/>
        <end position="166"/>
    </location>
</feature>
<feature type="transmembrane region" description="Helical" evidence="8">
    <location>
        <begin position="303"/>
        <end position="323"/>
    </location>
</feature>
<evidence type="ECO:0000313" key="9">
    <source>
        <dbReference type="EMBL" id="SHH37011.1"/>
    </source>
</evidence>
<comment type="similarity">
    <text evidence="2">Belongs to the binding-protein-dependent transport system permease family. FecCD subfamily.</text>
</comment>
<dbReference type="STRING" id="1123380.SAMN02745199_0835"/>
<feature type="transmembrane region" description="Helical" evidence="8">
    <location>
        <begin position="60"/>
        <end position="77"/>
    </location>
</feature>
<evidence type="ECO:0000256" key="2">
    <source>
        <dbReference type="ARBA" id="ARBA00007935"/>
    </source>
</evidence>
<dbReference type="InterPro" id="IPR000522">
    <property type="entry name" value="ABC_transptr_permease_BtuC"/>
</dbReference>
<dbReference type="GO" id="GO:0033214">
    <property type="term" value="P:siderophore-iron import into cell"/>
    <property type="evidence" value="ECO:0007669"/>
    <property type="project" value="TreeGrafter"/>
</dbReference>
<dbReference type="OrthoDB" id="9811721at2"/>
<keyword evidence="5 8" id="KW-0812">Transmembrane</keyword>
<evidence type="ECO:0000256" key="6">
    <source>
        <dbReference type="ARBA" id="ARBA00022989"/>
    </source>
</evidence>
<reference evidence="10" key="1">
    <citation type="submission" date="2016-11" db="EMBL/GenBank/DDBJ databases">
        <authorList>
            <person name="Varghese N."/>
            <person name="Submissions S."/>
        </authorList>
    </citation>
    <scope>NUCLEOTIDE SEQUENCE [LARGE SCALE GENOMIC DNA]</scope>
    <source>
        <strain evidence="10">DSM 15807</strain>
    </source>
</reference>
<feature type="transmembrane region" description="Helical" evidence="8">
    <location>
        <begin position="114"/>
        <end position="135"/>
    </location>
</feature>
<protein>
    <submittedName>
        <fullName evidence="9">Iron complex transport system permease protein</fullName>
    </submittedName>
</protein>
<gene>
    <name evidence="9" type="ORF">SAMN02745199_0835</name>
</gene>
<dbReference type="SUPFAM" id="SSF81345">
    <property type="entry name" value="ABC transporter involved in vitamin B12 uptake, BtuC"/>
    <property type="match status" value="1"/>
</dbReference>
<proteinExistence type="inferred from homology"/>
<dbReference type="RefSeq" id="WP_073072562.1">
    <property type="nucleotide sequence ID" value="NZ_FQXN01000003.1"/>
</dbReference>
<evidence type="ECO:0000256" key="1">
    <source>
        <dbReference type="ARBA" id="ARBA00004651"/>
    </source>
</evidence>
<dbReference type="FunFam" id="1.10.3470.10:FF:000001">
    <property type="entry name" value="Vitamin B12 ABC transporter permease BtuC"/>
    <property type="match status" value="1"/>
</dbReference>
<dbReference type="Proteomes" id="UP000242592">
    <property type="component" value="Unassembled WGS sequence"/>
</dbReference>
<dbReference type="InterPro" id="IPR037294">
    <property type="entry name" value="ABC_BtuC-like"/>
</dbReference>
<dbReference type="AlphaFoldDB" id="A0A1M5SEV2"/>
<keyword evidence="6 8" id="KW-1133">Transmembrane helix</keyword>
<organism evidence="9 10">
    <name type="scientific">Thermosipho atlanticus DSM 15807</name>
    <dbReference type="NCBI Taxonomy" id="1123380"/>
    <lineage>
        <taxon>Bacteria</taxon>
        <taxon>Thermotogati</taxon>
        <taxon>Thermotogota</taxon>
        <taxon>Thermotogae</taxon>
        <taxon>Thermotogales</taxon>
        <taxon>Fervidobacteriaceae</taxon>
        <taxon>Thermosipho</taxon>
    </lineage>
</organism>
<comment type="subcellular location">
    <subcellularLocation>
        <location evidence="1">Cell membrane</location>
        <topology evidence="1">Multi-pass membrane protein</topology>
    </subcellularLocation>
</comment>
<evidence type="ECO:0000256" key="3">
    <source>
        <dbReference type="ARBA" id="ARBA00022448"/>
    </source>
</evidence>
<feature type="transmembrane region" description="Helical" evidence="8">
    <location>
        <begin position="235"/>
        <end position="262"/>
    </location>
</feature>
<evidence type="ECO:0000256" key="4">
    <source>
        <dbReference type="ARBA" id="ARBA00022475"/>
    </source>
</evidence>
<evidence type="ECO:0000313" key="10">
    <source>
        <dbReference type="Proteomes" id="UP000242592"/>
    </source>
</evidence>
<keyword evidence="7 8" id="KW-0472">Membrane</keyword>
<dbReference type="Pfam" id="PF01032">
    <property type="entry name" value="FecCD"/>
    <property type="match status" value="1"/>
</dbReference>